<evidence type="ECO:0000256" key="1">
    <source>
        <dbReference type="SAM" id="Phobius"/>
    </source>
</evidence>
<sequence length="136" mass="14918">MTYVSYSLESSNFLWCSSTSTSLFLLQLLLDAKRTLSFFVLLLGCGLLVLVLSTLVEDKPFESEFTTFLVMTGGYETMIGFVLTLALTLLGTCFCSLEGLKGLILNIPGVITLSFFTTFNPCGVEIEFEVTGFDKA</sequence>
<feature type="transmembrane region" description="Helical" evidence="1">
    <location>
        <begin position="36"/>
        <end position="55"/>
    </location>
</feature>
<comment type="caution">
    <text evidence="2">The sequence shown here is derived from an EMBL/GenBank/DDBJ whole genome shotgun (WGS) entry which is preliminary data.</text>
</comment>
<keyword evidence="1" id="KW-1133">Transmembrane helix</keyword>
<gene>
    <name evidence="2" type="ORF">Tci_908772</name>
</gene>
<feature type="transmembrane region" description="Helical" evidence="1">
    <location>
        <begin position="75"/>
        <end position="97"/>
    </location>
</feature>
<evidence type="ECO:0000313" key="2">
    <source>
        <dbReference type="EMBL" id="GFD36803.1"/>
    </source>
</evidence>
<dbReference type="AlphaFoldDB" id="A0A699VQY0"/>
<proteinExistence type="predicted"/>
<reference evidence="2" key="1">
    <citation type="journal article" date="2019" name="Sci. Rep.">
        <title>Draft genome of Tanacetum cinerariifolium, the natural source of mosquito coil.</title>
        <authorList>
            <person name="Yamashiro T."/>
            <person name="Shiraishi A."/>
            <person name="Satake H."/>
            <person name="Nakayama K."/>
        </authorList>
    </citation>
    <scope>NUCLEOTIDE SEQUENCE</scope>
</reference>
<name>A0A699VQY0_TANCI</name>
<protein>
    <submittedName>
        <fullName evidence="2">Uncharacterized protein</fullName>
    </submittedName>
</protein>
<dbReference type="EMBL" id="BKCJ011476741">
    <property type="protein sequence ID" value="GFD36803.1"/>
    <property type="molecule type" value="Genomic_DNA"/>
</dbReference>
<keyword evidence="1" id="KW-0812">Transmembrane</keyword>
<keyword evidence="1" id="KW-0472">Membrane</keyword>
<organism evidence="2">
    <name type="scientific">Tanacetum cinerariifolium</name>
    <name type="common">Dalmatian daisy</name>
    <name type="synonym">Chrysanthemum cinerariifolium</name>
    <dbReference type="NCBI Taxonomy" id="118510"/>
    <lineage>
        <taxon>Eukaryota</taxon>
        <taxon>Viridiplantae</taxon>
        <taxon>Streptophyta</taxon>
        <taxon>Embryophyta</taxon>
        <taxon>Tracheophyta</taxon>
        <taxon>Spermatophyta</taxon>
        <taxon>Magnoliopsida</taxon>
        <taxon>eudicotyledons</taxon>
        <taxon>Gunneridae</taxon>
        <taxon>Pentapetalae</taxon>
        <taxon>asterids</taxon>
        <taxon>campanulids</taxon>
        <taxon>Asterales</taxon>
        <taxon>Asteraceae</taxon>
        <taxon>Asteroideae</taxon>
        <taxon>Anthemideae</taxon>
        <taxon>Anthemidinae</taxon>
        <taxon>Tanacetum</taxon>
    </lineage>
</organism>
<accession>A0A699VQY0</accession>